<protein>
    <submittedName>
        <fullName evidence="1">Uncharacterized protein</fullName>
    </submittedName>
</protein>
<dbReference type="Proteomes" id="UP001239111">
    <property type="component" value="Chromosome 3"/>
</dbReference>
<organism evidence="1 2">
    <name type="scientific">Eretmocerus hayati</name>
    <dbReference type="NCBI Taxonomy" id="131215"/>
    <lineage>
        <taxon>Eukaryota</taxon>
        <taxon>Metazoa</taxon>
        <taxon>Ecdysozoa</taxon>
        <taxon>Arthropoda</taxon>
        <taxon>Hexapoda</taxon>
        <taxon>Insecta</taxon>
        <taxon>Pterygota</taxon>
        <taxon>Neoptera</taxon>
        <taxon>Endopterygota</taxon>
        <taxon>Hymenoptera</taxon>
        <taxon>Apocrita</taxon>
        <taxon>Proctotrupomorpha</taxon>
        <taxon>Chalcidoidea</taxon>
        <taxon>Aphelinidae</taxon>
        <taxon>Aphelininae</taxon>
        <taxon>Eretmocerus</taxon>
    </lineage>
</organism>
<keyword evidence="2" id="KW-1185">Reference proteome</keyword>
<evidence type="ECO:0000313" key="1">
    <source>
        <dbReference type="EMBL" id="KAJ8669827.1"/>
    </source>
</evidence>
<evidence type="ECO:0000313" key="2">
    <source>
        <dbReference type="Proteomes" id="UP001239111"/>
    </source>
</evidence>
<accession>A0ACC2NF91</accession>
<gene>
    <name evidence="1" type="ORF">QAD02_001086</name>
</gene>
<proteinExistence type="predicted"/>
<comment type="caution">
    <text evidence="1">The sequence shown here is derived from an EMBL/GenBank/DDBJ whole genome shotgun (WGS) entry which is preliminary data.</text>
</comment>
<sequence length="566" mass="61749">MPVLETGPLLAVNPGLRPPSVRSSATMATPLPSITTHQAAVIAGLVRRGSLQHSAPLIQEIGLPEREIKRASRTRSREYHRCKQGKAPSRLVLTGRVRLAAAWFYRITIRLKQVCASWLPRPSGTGVVGLPPHSAGPKREPLCTGALRDAVCHLRAISESRALGAPALGSNQFWCCFTAPEAYLTVSPHWRPRRDTDRAIDTQPDPLGLDVVPKRRRASRRRGNKARLAIRNRRNALQSILRWHGIGYPPSGRLIDQVPDQEVLDRVNCSAQLLPGETAAEYLHRAGIPGDAFSYIPRQLASTLPDEGRAHGPNARSGVDFDRQIDEVQKQIDLRSIDLKRLTARVHATYRVTGYPAAESRLPWRLIPLNVAKGLHRKKGANPNPGFCVEVEHKVSIPDPRRPPCATATPSPLKEQSAELRSGFPSLCPLTLPPSCSTTATPAPSTVWDPPTTEKDDPGLGQRLEAIARRIISRNKARPASSCSSGRGSLEDLPAAEVVPSKARRQALTPADTRRNLFGRAADSPPSSVGVANTDEGCCLDEGITHATHCSTPTPGHTRERFREPE</sequence>
<reference evidence="1" key="1">
    <citation type="submission" date="2023-04" db="EMBL/GenBank/DDBJ databases">
        <title>A chromosome-level genome assembly of the parasitoid wasp Eretmocerus hayati.</title>
        <authorList>
            <person name="Zhong Y."/>
            <person name="Liu S."/>
            <person name="Liu Y."/>
        </authorList>
    </citation>
    <scope>NUCLEOTIDE SEQUENCE</scope>
    <source>
        <strain evidence="1">ZJU_SS_LIU_2023</strain>
    </source>
</reference>
<dbReference type="EMBL" id="CM056743">
    <property type="protein sequence ID" value="KAJ8669827.1"/>
    <property type="molecule type" value="Genomic_DNA"/>
</dbReference>
<name>A0ACC2NF91_9HYME</name>